<dbReference type="GO" id="GO:0016757">
    <property type="term" value="F:glycosyltransferase activity"/>
    <property type="evidence" value="ECO:0007669"/>
    <property type="project" value="InterPro"/>
</dbReference>
<dbReference type="SUPFAM" id="SSF53756">
    <property type="entry name" value="UDP-Glycosyltransferase/glycogen phosphorylase"/>
    <property type="match status" value="1"/>
</dbReference>
<dbReference type="PANTHER" id="PTHR45947">
    <property type="entry name" value="SULFOQUINOVOSYL TRANSFERASE SQD2"/>
    <property type="match status" value="1"/>
</dbReference>
<dbReference type="Proteomes" id="UP000216308">
    <property type="component" value="Unassembled WGS sequence"/>
</dbReference>
<protein>
    <recommendedName>
        <fullName evidence="5">Glycosyltransferase subfamily 4-like N-terminal domain-containing protein</fullName>
    </recommendedName>
</protein>
<gene>
    <name evidence="3" type="ORF">DJ70_10800</name>
</gene>
<comment type="caution">
    <text evidence="3">The sequence shown here is derived from an EMBL/GenBank/DDBJ whole genome shotgun (WGS) entry which is preliminary data.</text>
</comment>
<feature type="domain" description="Glycosyltransferase subfamily 4-like N-terminal" evidence="2">
    <location>
        <begin position="16"/>
        <end position="192"/>
    </location>
</feature>
<reference evidence="3 4" key="1">
    <citation type="journal article" date="2014" name="Front. Microbiol.">
        <title>Population and genomic analysis of the genus Halorubrum.</title>
        <authorList>
            <person name="Fullmer M.S."/>
            <person name="Soucy S.M."/>
            <person name="Swithers K.S."/>
            <person name="Makkay A.M."/>
            <person name="Wheeler R."/>
            <person name="Ventosa A."/>
            <person name="Gogarten J.P."/>
            <person name="Papke R.T."/>
        </authorList>
    </citation>
    <scope>NUCLEOTIDE SEQUENCE [LARGE SCALE GENOMIC DNA]</scope>
    <source>
        <strain evidence="3 4">Cb34</strain>
    </source>
</reference>
<evidence type="ECO:0000313" key="4">
    <source>
        <dbReference type="Proteomes" id="UP000216308"/>
    </source>
</evidence>
<dbReference type="InterPro" id="IPR001296">
    <property type="entry name" value="Glyco_trans_1"/>
</dbReference>
<proteinExistence type="predicted"/>
<sequence>MKILHVCGTFPPAYAYGGPPRSVENLTSALADAGHDVTVYTTDAMNAQDRAQDYNNPELLNGVKVFRFRNVSNSLAWKNIQIPPRMLFSLFTNTGKFDVVHTHEFRSPPTVFSHLAAEFRDVPHVHQPRGSVPRFGLSGLKKMFDSIIGKRMLSSVDRIIASSNTESSNFSDVLPSVDFKKVRHIPNGISVEKFRERPECGAFREKYEINENERLVLFLSRLHPRKGGDMLINAVSELSDESIRLVFVGPNEGAQGQWKAIAGDRGIAERTLFTGPLYGSDKLSAYADADVFVLPSKNEYESFGNVVLEALACGTPAICTNVCGVAEWIDHDGCSVVLPEPSSLSKELRCVFSSTSNPSSLRKYIGDEFSWRSVASMTERVYREIATTRRW</sequence>
<dbReference type="PANTHER" id="PTHR45947:SF3">
    <property type="entry name" value="SULFOQUINOVOSYL TRANSFERASE SQD2"/>
    <property type="match status" value="1"/>
</dbReference>
<evidence type="ECO:0000259" key="1">
    <source>
        <dbReference type="Pfam" id="PF00534"/>
    </source>
</evidence>
<dbReference type="EMBL" id="NHPJ01000097">
    <property type="protein sequence ID" value="OYR55803.1"/>
    <property type="molecule type" value="Genomic_DNA"/>
</dbReference>
<dbReference type="Pfam" id="PF13439">
    <property type="entry name" value="Glyco_transf_4"/>
    <property type="match status" value="1"/>
</dbReference>
<feature type="domain" description="Glycosyl transferase family 1" evidence="1">
    <location>
        <begin position="203"/>
        <end position="361"/>
    </location>
</feature>
<dbReference type="Pfam" id="PF00534">
    <property type="entry name" value="Glycos_transf_1"/>
    <property type="match status" value="1"/>
</dbReference>
<dbReference type="InterPro" id="IPR050194">
    <property type="entry name" value="Glycosyltransferase_grp1"/>
</dbReference>
<organism evidence="3 4">
    <name type="scientific">Halorubrum halodurans</name>
    <dbReference type="NCBI Taxonomy" id="1383851"/>
    <lineage>
        <taxon>Archaea</taxon>
        <taxon>Methanobacteriati</taxon>
        <taxon>Methanobacteriota</taxon>
        <taxon>Stenosarchaea group</taxon>
        <taxon>Halobacteria</taxon>
        <taxon>Halobacteriales</taxon>
        <taxon>Haloferacaceae</taxon>
        <taxon>Halorubrum</taxon>
    </lineage>
</organism>
<accession>A0A256IH47</accession>
<keyword evidence="4" id="KW-1185">Reference proteome</keyword>
<dbReference type="InterPro" id="IPR028098">
    <property type="entry name" value="Glyco_trans_4-like_N"/>
</dbReference>
<dbReference type="Gene3D" id="3.40.50.2000">
    <property type="entry name" value="Glycogen Phosphorylase B"/>
    <property type="match status" value="2"/>
</dbReference>
<evidence type="ECO:0008006" key="5">
    <source>
        <dbReference type="Google" id="ProtNLM"/>
    </source>
</evidence>
<dbReference type="AlphaFoldDB" id="A0A256IH47"/>
<evidence type="ECO:0000259" key="2">
    <source>
        <dbReference type="Pfam" id="PF13439"/>
    </source>
</evidence>
<evidence type="ECO:0000313" key="3">
    <source>
        <dbReference type="EMBL" id="OYR55803.1"/>
    </source>
</evidence>
<dbReference type="RefSeq" id="WP_094532900.1">
    <property type="nucleotide sequence ID" value="NZ_NHPJ01000097.1"/>
</dbReference>
<name>A0A256IH47_9EURY</name>